<reference evidence="2" key="1">
    <citation type="submission" date="2020-02" db="EMBL/GenBank/DDBJ databases">
        <authorList>
            <person name="Meier V. D."/>
        </authorList>
    </citation>
    <scope>NUCLEOTIDE SEQUENCE</scope>
    <source>
        <strain evidence="2">AVDCRST_MAG48</strain>
    </source>
</reference>
<feature type="non-terminal residue" evidence="2">
    <location>
        <position position="1"/>
    </location>
</feature>
<feature type="region of interest" description="Disordered" evidence="1">
    <location>
        <begin position="1"/>
        <end position="114"/>
    </location>
</feature>
<gene>
    <name evidence="2" type="ORF">AVDCRST_MAG48-3391</name>
</gene>
<organism evidence="2">
    <name type="scientific">uncultured Friedmanniella sp</name>
    <dbReference type="NCBI Taxonomy" id="335381"/>
    <lineage>
        <taxon>Bacteria</taxon>
        <taxon>Bacillati</taxon>
        <taxon>Actinomycetota</taxon>
        <taxon>Actinomycetes</taxon>
        <taxon>Propionibacteriales</taxon>
        <taxon>Nocardioidaceae</taxon>
        <taxon>Friedmanniella</taxon>
        <taxon>environmental samples</taxon>
    </lineage>
</organism>
<feature type="compositionally biased region" description="Basic residues" evidence="1">
    <location>
        <begin position="88"/>
        <end position="114"/>
    </location>
</feature>
<protein>
    <submittedName>
        <fullName evidence="2">Uncharacterized protein</fullName>
    </submittedName>
</protein>
<proteinExistence type="predicted"/>
<feature type="compositionally biased region" description="Low complexity" evidence="1">
    <location>
        <begin position="60"/>
        <end position="72"/>
    </location>
</feature>
<feature type="non-terminal residue" evidence="2">
    <location>
        <position position="114"/>
    </location>
</feature>
<accession>A0A6J4LRI0</accession>
<dbReference type="EMBL" id="CADCTS010000477">
    <property type="protein sequence ID" value="CAA9336162.1"/>
    <property type="molecule type" value="Genomic_DNA"/>
</dbReference>
<feature type="compositionally biased region" description="Basic and acidic residues" evidence="1">
    <location>
        <begin position="12"/>
        <end position="22"/>
    </location>
</feature>
<evidence type="ECO:0000313" key="2">
    <source>
        <dbReference type="EMBL" id="CAA9336162.1"/>
    </source>
</evidence>
<name>A0A6J4LRI0_9ACTN</name>
<dbReference type="AlphaFoldDB" id="A0A6J4LRI0"/>
<sequence length="114" mass="12412">AQRPAPLPGDGLPRRHPADRAHPGGAAVEVRLRRRPGGHLDGHPARLALHGPHHHRRRPGPAGALALAPAAAHRPRRHGPLPLLPGRALRHQGRPREARRRGGSGRRRARVEHL</sequence>
<evidence type="ECO:0000256" key="1">
    <source>
        <dbReference type="SAM" id="MobiDB-lite"/>
    </source>
</evidence>